<dbReference type="AlphaFoldDB" id="A0A415N836"/>
<sequence>MDIISSNPYRLFGIYSNSPVKDRIANANKLKAYQKVGKSVDFPLDLLNLIPAPVRTAESIEYANGCINLPHDQLKHALFWFIKVSSIDEMALGYLQNGDTEKAKELFEKKETFSSLINLGVLALIQNDKATAIRAITKVIHNDDYRVSFVEAVCGGTCKLSEDELARLFIDELLAEFPSQELMQLYLDSGVVEADNSYLKDKAVGEPIVIINAEIAKAKSVKNNDADAQYEAGIVLSNKTRVPLGAIKSLLGVNDMQYQTVADNLAKQILQCGINYYNNSEEPDSAIKAMPLQEYALQIAVGTLAKDRCKKNVEILQKIMAELPPKEIWEDDKKIKQELQLFSDCGKSIMAAIYLLQNCKKAILNIESKLGANNVYFIEISNLLLEMALQEIIREVNEIQRKAPKNPILGFEYLSANEQQIFLQKRNAWIEEMKVVIPKAWTLMLLMEQFTMNKEFKEKRFLPNKSLLRDMSVSLNLRTSAFSFLNSLSSTRWLLWLIILTSLFLVYLSFQIK</sequence>
<evidence type="ECO:0000313" key="3">
    <source>
        <dbReference type="Proteomes" id="UP000285013"/>
    </source>
</evidence>
<keyword evidence="1" id="KW-0812">Transmembrane</keyword>
<protein>
    <submittedName>
        <fullName evidence="2">Uncharacterized protein</fullName>
    </submittedName>
</protein>
<feature type="transmembrane region" description="Helical" evidence="1">
    <location>
        <begin position="493"/>
        <end position="510"/>
    </location>
</feature>
<evidence type="ECO:0000313" key="2">
    <source>
        <dbReference type="EMBL" id="RHL92148.1"/>
    </source>
</evidence>
<keyword evidence="1" id="KW-1133">Transmembrane helix</keyword>
<dbReference type="Proteomes" id="UP000285013">
    <property type="component" value="Unassembled WGS sequence"/>
</dbReference>
<proteinExistence type="predicted"/>
<dbReference type="RefSeq" id="WP_118423118.1">
    <property type="nucleotide sequence ID" value="NZ_QRPE01000014.1"/>
</dbReference>
<accession>A0A415N836</accession>
<gene>
    <name evidence="2" type="ORF">DWZ95_12670</name>
</gene>
<dbReference type="EMBL" id="QRPE01000014">
    <property type="protein sequence ID" value="RHL92148.1"/>
    <property type="molecule type" value="Genomic_DNA"/>
</dbReference>
<reference evidence="2 3" key="1">
    <citation type="submission" date="2018-08" db="EMBL/GenBank/DDBJ databases">
        <title>A genome reference for cultivated species of the human gut microbiota.</title>
        <authorList>
            <person name="Zou Y."/>
            <person name="Xue W."/>
            <person name="Luo G."/>
        </authorList>
    </citation>
    <scope>NUCLEOTIDE SEQUENCE [LARGE SCALE GENOMIC DNA]</scope>
    <source>
        <strain evidence="2 3">AF36-16BH</strain>
    </source>
</reference>
<organism evidence="2 3">
    <name type="scientific">Bacteroides intestinalis</name>
    <dbReference type="NCBI Taxonomy" id="329854"/>
    <lineage>
        <taxon>Bacteria</taxon>
        <taxon>Pseudomonadati</taxon>
        <taxon>Bacteroidota</taxon>
        <taxon>Bacteroidia</taxon>
        <taxon>Bacteroidales</taxon>
        <taxon>Bacteroidaceae</taxon>
        <taxon>Bacteroides</taxon>
    </lineage>
</organism>
<comment type="caution">
    <text evidence="2">The sequence shown here is derived from an EMBL/GenBank/DDBJ whole genome shotgun (WGS) entry which is preliminary data.</text>
</comment>
<name>A0A415N836_9BACE</name>
<keyword evidence="1" id="KW-0472">Membrane</keyword>
<evidence type="ECO:0000256" key="1">
    <source>
        <dbReference type="SAM" id="Phobius"/>
    </source>
</evidence>